<dbReference type="PANTHER" id="PTHR38039:SF1">
    <property type="entry name" value="TOXIN YOEB"/>
    <property type="match status" value="1"/>
</dbReference>
<keyword evidence="4" id="KW-0540">Nuclease</keyword>
<protein>
    <recommendedName>
        <fullName evidence="2">Toxin YoeB</fullName>
    </recommendedName>
    <alternativeName>
        <fullName evidence="10">Putative endoribonuclease YoeB</fullName>
    </alternativeName>
    <alternativeName>
        <fullName evidence="8 9">Putative mRNA interferase YoeB</fullName>
    </alternativeName>
</protein>
<evidence type="ECO:0000256" key="8">
    <source>
        <dbReference type="ARBA" id="ARBA00030388"/>
    </source>
</evidence>
<keyword evidence="3" id="KW-1277">Toxin-antitoxin system</keyword>
<evidence type="ECO:0000256" key="1">
    <source>
        <dbReference type="ARBA" id="ARBA00008172"/>
    </source>
</evidence>
<evidence type="ECO:0000256" key="7">
    <source>
        <dbReference type="ARBA" id="ARBA00022884"/>
    </source>
</evidence>
<name>A0A3P2A2I5_9NEIS</name>
<proteinExistence type="inferred from homology"/>
<dbReference type="GO" id="GO:0004519">
    <property type="term" value="F:endonuclease activity"/>
    <property type="evidence" value="ECO:0007669"/>
    <property type="project" value="UniProtKB-KW"/>
</dbReference>
<reference evidence="11 12" key="1">
    <citation type="submission" date="2018-11" db="EMBL/GenBank/DDBJ databases">
        <title>Genomes From Bacteria Associated with the Canine Oral Cavity: a Test Case for Automated Genome-Based Taxonomic Assignment.</title>
        <authorList>
            <person name="Coil D.A."/>
            <person name="Jospin G."/>
            <person name="Darling A.E."/>
            <person name="Wallis C."/>
            <person name="Davis I.J."/>
            <person name="Harris S."/>
            <person name="Eisen J.A."/>
            <person name="Holcombe L.J."/>
            <person name="O'Flynn C."/>
        </authorList>
    </citation>
    <scope>NUCLEOTIDE SEQUENCE [LARGE SCALE GENOMIC DNA]</scope>
    <source>
        <strain evidence="11 12">COT-280</strain>
    </source>
</reference>
<dbReference type="EMBL" id="RQYC01000014">
    <property type="protein sequence ID" value="RRD89539.1"/>
    <property type="molecule type" value="Genomic_DNA"/>
</dbReference>
<gene>
    <name evidence="11" type="ORF">EII21_08510</name>
</gene>
<dbReference type="GO" id="GO:0003723">
    <property type="term" value="F:RNA binding"/>
    <property type="evidence" value="ECO:0007669"/>
    <property type="project" value="UniProtKB-KW"/>
</dbReference>
<dbReference type="InterPro" id="IPR009614">
    <property type="entry name" value="YoeB_toxin"/>
</dbReference>
<evidence type="ECO:0000313" key="12">
    <source>
        <dbReference type="Proteomes" id="UP000269923"/>
    </source>
</evidence>
<dbReference type="NCBIfam" id="TIGR02116">
    <property type="entry name" value="toxin_Txe_YoeB"/>
    <property type="match status" value="1"/>
</dbReference>
<keyword evidence="6" id="KW-0378">Hydrolase</keyword>
<dbReference type="GO" id="GO:0098795">
    <property type="term" value="P:global gene silencing by mRNA cleavage"/>
    <property type="evidence" value="ECO:0007669"/>
    <property type="project" value="TreeGrafter"/>
</dbReference>
<dbReference type="PANTHER" id="PTHR38039">
    <property type="entry name" value="TOXIN YOEB"/>
    <property type="match status" value="1"/>
</dbReference>
<evidence type="ECO:0000256" key="10">
    <source>
        <dbReference type="ARBA" id="ARBA00080029"/>
    </source>
</evidence>
<accession>A0A3P2A2I5</accession>
<evidence type="ECO:0000256" key="5">
    <source>
        <dbReference type="ARBA" id="ARBA00022759"/>
    </source>
</evidence>
<dbReference type="Pfam" id="PF06769">
    <property type="entry name" value="YoeB_toxin"/>
    <property type="match status" value="1"/>
</dbReference>
<comment type="caution">
    <text evidence="11">The sequence shown here is derived from an EMBL/GenBank/DDBJ whole genome shotgun (WGS) entry which is preliminary data.</text>
</comment>
<dbReference type="Proteomes" id="UP000269923">
    <property type="component" value="Unassembled WGS sequence"/>
</dbReference>
<evidence type="ECO:0000256" key="3">
    <source>
        <dbReference type="ARBA" id="ARBA00022649"/>
    </source>
</evidence>
<dbReference type="OrthoDB" id="9801102at2"/>
<comment type="similarity">
    <text evidence="1">Belongs to the YoeB family.</text>
</comment>
<sequence length="85" mass="10308">MRLIFSDEAWEDYVYWQTADKKTLRRINLLIQDIRREPFEGIGKPEALRFNLSGFWSRRIDEEHRLVYTVENGDVLIASCRFHYL</sequence>
<dbReference type="AlphaFoldDB" id="A0A3P2A2I5"/>
<evidence type="ECO:0000256" key="2">
    <source>
        <dbReference type="ARBA" id="ARBA00017742"/>
    </source>
</evidence>
<dbReference type="RefSeq" id="WP_124795599.1">
    <property type="nucleotide sequence ID" value="NZ_RQYC01000014.1"/>
</dbReference>
<dbReference type="GO" id="GO:0016787">
    <property type="term" value="F:hydrolase activity"/>
    <property type="evidence" value="ECO:0007669"/>
    <property type="project" value="UniProtKB-KW"/>
</dbReference>
<dbReference type="FunFam" id="3.30.2310.20:FF:000001">
    <property type="entry name" value="Addiction module toxin, Txe/YoeB family"/>
    <property type="match status" value="1"/>
</dbReference>
<organism evidence="11 12">
    <name type="scientific">Conchiformibius steedae</name>
    <dbReference type="NCBI Taxonomy" id="153493"/>
    <lineage>
        <taxon>Bacteria</taxon>
        <taxon>Pseudomonadati</taxon>
        <taxon>Pseudomonadota</taxon>
        <taxon>Betaproteobacteria</taxon>
        <taxon>Neisseriales</taxon>
        <taxon>Neisseriaceae</taxon>
        <taxon>Conchiformibius</taxon>
    </lineage>
</organism>
<dbReference type="SUPFAM" id="SSF143011">
    <property type="entry name" value="RelE-like"/>
    <property type="match status" value="1"/>
</dbReference>
<dbReference type="GO" id="GO:0006401">
    <property type="term" value="P:RNA catabolic process"/>
    <property type="evidence" value="ECO:0007669"/>
    <property type="project" value="InterPro"/>
</dbReference>
<evidence type="ECO:0000313" key="11">
    <source>
        <dbReference type="EMBL" id="RRD89539.1"/>
    </source>
</evidence>
<evidence type="ECO:0000256" key="9">
    <source>
        <dbReference type="ARBA" id="ARBA00079979"/>
    </source>
</evidence>
<dbReference type="InterPro" id="IPR035093">
    <property type="entry name" value="RelE/ParE_toxin_dom_sf"/>
</dbReference>
<evidence type="ECO:0000256" key="4">
    <source>
        <dbReference type="ARBA" id="ARBA00022722"/>
    </source>
</evidence>
<evidence type="ECO:0000256" key="6">
    <source>
        <dbReference type="ARBA" id="ARBA00022801"/>
    </source>
</evidence>
<dbReference type="Gene3D" id="3.30.2310.20">
    <property type="entry name" value="RelE-like"/>
    <property type="match status" value="1"/>
</dbReference>
<keyword evidence="7" id="KW-0694">RNA-binding</keyword>
<keyword evidence="5" id="KW-0255">Endonuclease</keyword>
<keyword evidence="12" id="KW-1185">Reference proteome</keyword>